<keyword evidence="9" id="KW-1185">Reference proteome</keyword>
<proteinExistence type="inferred from homology"/>
<dbReference type="Gene3D" id="3.40.50.300">
    <property type="entry name" value="P-loop containing nucleotide triphosphate hydrolases"/>
    <property type="match status" value="1"/>
</dbReference>
<dbReference type="Gene3D" id="1.10.1420.10">
    <property type="match status" value="1"/>
</dbReference>
<feature type="region of interest" description="Disordered" evidence="5">
    <location>
        <begin position="681"/>
        <end position="702"/>
    </location>
</feature>
<dbReference type="GO" id="GO:0006298">
    <property type="term" value="P:mismatch repair"/>
    <property type="evidence" value="ECO:0007669"/>
    <property type="project" value="InterPro"/>
</dbReference>
<feature type="region of interest" description="Disordered" evidence="5">
    <location>
        <begin position="1"/>
        <end position="58"/>
    </location>
</feature>
<dbReference type="Pfam" id="PF00488">
    <property type="entry name" value="MutS_V"/>
    <property type="match status" value="1"/>
</dbReference>
<dbReference type="Pfam" id="PF05192">
    <property type="entry name" value="MutS_III"/>
    <property type="match status" value="1"/>
</dbReference>
<dbReference type="PANTHER" id="PTHR11361">
    <property type="entry name" value="DNA MISMATCH REPAIR PROTEIN MUTS FAMILY MEMBER"/>
    <property type="match status" value="1"/>
</dbReference>
<evidence type="ECO:0000259" key="7">
    <source>
        <dbReference type="SMART" id="SM00534"/>
    </source>
</evidence>
<dbReference type="SUPFAM" id="SSF48334">
    <property type="entry name" value="DNA repair protein MutS, domain III"/>
    <property type="match status" value="1"/>
</dbReference>
<evidence type="ECO:0000256" key="5">
    <source>
        <dbReference type="SAM" id="MobiDB-lite"/>
    </source>
</evidence>
<evidence type="ECO:0000256" key="1">
    <source>
        <dbReference type="ARBA" id="ARBA00006271"/>
    </source>
</evidence>
<evidence type="ECO:0000256" key="2">
    <source>
        <dbReference type="ARBA" id="ARBA00022741"/>
    </source>
</evidence>
<accession>A0AAW0FJC5</accession>
<protein>
    <submittedName>
        <fullName evidence="8">Uncharacterized protein</fullName>
    </submittedName>
</protein>
<evidence type="ECO:0000256" key="4">
    <source>
        <dbReference type="ARBA" id="ARBA00023125"/>
    </source>
</evidence>
<keyword evidence="4" id="KW-0238">DNA-binding</keyword>
<dbReference type="SMART" id="SM00533">
    <property type="entry name" value="MUTSd"/>
    <property type="match status" value="1"/>
</dbReference>
<sequence>MTQITTSSRKRKQDDRKSTSIPPSRNSSVSSEDLESNQKKVRWDNSVTSGDEETVETSESEIREEVCLAISCQFGRVGCAYYDPKLCKVFIFEDSQENTHYDLTSMLLEQVEPDVVLTTSKAEDMSFDILRGYTDRTGGIFQLRPHKDFLLNKGRDRLLSIRMLSELTSYDVDESLPSDQSSDSEPRNAYDFMRRRKKVTGDPTVQKWNASVRLANYASLETSPLCLGSIGALLDHLSRMRAAGELDDEGIGGLDIRAIEYLPLKQVMQINADALQSLQIFEEENHASVNSDKTKEGLSLFGILNSTKTTRGRLMMREWLLRPSLSLDVIAARHDAVDCFMRPDNVPIADSMHNHLNGMKNVPKMMNVLKAGKAKLSDWQGVVKFVFHSVLLNDALPELNHAGSIEILRRLSNALEVASFKEIGTLVNETIDWDESALCDRVCVRPHIDEVLDHQKHLYAGLDSVLSKVAHRIAESETVPYEYAKRLNVVYFPQLGFLISIPFLEEWNENGITELEGWSFQVHVSLSRIIHITNLTLTPCLVFFRRKRLLQEPRNERPRQMPRRHPHHDHRQAHLPFFPLTKHPPTFPFLNILTPTHLDREIEITQALQEKVVEYAKVILAACDVCAEADCLLSFAEASRAYGYTRPEMTDENVIDIRRGRHPLQELVVDTFVPNDAYIVGGDYTPRENDDQESDSEETEGDRKAHSVVVCTGANACGKSVFLKQVALIQYMAQIGCFVPAERARLGIVDKIFTRIQTKESVSKVQSAFMIDLNQVSLALRNCTSRSLILLDEFGKGTLATG</sequence>
<dbReference type="InterPro" id="IPR007696">
    <property type="entry name" value="DNA_mismatch_repair_MutS_core"/>
</dbReference>
<dbReference type="GO" id="GO:0140664">
    <property type="term" value="F:ATP-dependent DNA damage sensor activity"/>
    <property type="evidence" value="ECO:0007669"/>
    <property type="project" value="InterPro"/>
</dbReference>
<name>A0AAW0FJC5_9APHY</name>
<comment type="caution">
    <text evidence="8">The sequence shown here is derived from an EMBL/GenBank/DDBJ whole genome shotgun (WGS) entry which is preliminary data.</text>
</comment>
<evidence type="ECO:0000313" key="8">
    <source>
        <dbReference type="EMBL" id="KAK7681540.1"/>
    </source>
</evidence>
<feature type="domain" description="DNA mismatch repair protein MutS core" evidence="6">
    <location>
        <begin position="295"/>
        <end position="668"/>
    </location>
</feature>
<comment type="similarity">
    <text evidence="1">Belongs to the DNA mismatch repair MutS family.</text>
</comment>
<reference evidence="8 9" key="1">
    <citation type="submission" date="2022-09" db="EMBL/GenBank/DDBJ databases">
        <authorList>
            <person name="Palmer J.M."/>
        </authorList>
    </citation>
    <scope>NUCLEOTIDE SEQUENCE [LARGE SCALE GENOMIC DNA]</scope>
    <source>
        <strain evidence="8 9">DSM 7382</strain>
    </source>
</reference>
<feature type="compositionally biased region" description="Acidic residues" evidence="5">
    <location>
        <begin position="690"/>
        <end position="700"/>
    </location>
</feature>
<dbReference type="InterPro" id="IPR000432">
    <property type="entry name" value="DNA_mismatch_repair_MutS_C"/>
</dbReference>
<dbReference type="GO" id="GO:0005634">
    <property type="term" value="C:nucleus"/>
    <property type="evidence" value="ECO:0007669"/>
    <property type="project" value="TreeGrafter"/>
</dbReference>
<gene>
    <name evidence="8" type="ORF">QCA50_015272</name>
</gene>
<dbReference type="GO" id="GO:0030983">
    <property type="term" value="F:mismatched DNA binding"/>
    <property type="evidence" value="ECO:0007669"/>
    <property type="project" value="InterPro"/>
</dbReference>
<dbReference type="EMBL" id="JASBNA010000040">
    <property type="protein sequence ID" value="KAK7681540.1"/>
    <property type="molecule type" value="Genomic_DNA"/>
</dbReference>
<dbReference type="GO" id="GO:0005524">
    <property type="term" value="F:ATP binding"/>
    <property type="evidence" value="ECO:0007669"/>
    <property type="project" value="UniProtKB-KW"/>
</dbReference>
<evidence type="ECO:0000259" key="6">
    <source>
        <dbReference type="SMART" id="SM00533"/>
    </source>
</evidence>
<feature type="compositionally biased region" description="Low complexity" evidence="5">
    <location>
        <begin position="19"/>
        <end position="31"/>
    </location>
</feature>
<dbReference type="Proteomes" id="UP001385951">
    <property type="component" value="Unassembled WGS sequence"/>
</dbReference>
<dbReference type="SUPFAM" id="SSF52540">
    <property type="entry name" value="P-loop containing nucleoside triphosphate hydrolases"/>
    <property type="match status" value="1"/>
</dbReference>
<dbReference type="AlphaFoldDB" id="A0AAW0FJC5"/>
<evidence type="ECO:0000256" key="3">
    <source>
        <dbReference type="ARBA" id="ARBA00022840"/>
    </source>
</evidence>
<dbReference type="PANTHER" id="PTHR11361:SF20">
    <property type="entry name" value="MUTS PROTEIN HOMOLOG 5"/>
    <property type="match status" value="1"/>
</dbReference>
<dbReference type="InterPro" id="IPR036187">
    <property type="entry name" value="DNA_mismatch_repair_MutS_sf"/>
</dbReference>
<dbReference type="InterPro" id="IPR027417">
    <property type="entry name" value="P-loop_NTPase"/>
</dbReference>
<evidence type="ECO:0000313" key="9">
    <source>
        <dbReference type="Proteomes" id="UP001385951"/>
    </source>
</evidence>
<keyword evidence="2" id="KW-0547">Nucleotide-binding</keyword>
<dbReference type="SMART" id="SM00534">
    <property type="entry name" value="MUTSac"/>
    <property type="match status" value="1"/>
</dbReference>
<keyword evidence="3" id="KW-0067">ATP-binding</keyword>
<organism evidence="8 9">
    <name type="scientific">Cerrena zonata</name>
    <dbReference type="NCBI Taxonomy" id="2478898"/>
    <lineage>
        <taxon>Eukaryota</taxon>
        <taxon>Fungi</taxon>
        <taxon>Dikarya</taxon>
        <taxon>Basidiomycota</taxon>
        <taxon>Agaricomycotina</taxon>
        <taxon>Agaricomycetes</taxon>
        <taxon>Polyporales</taxon>
        <taxon>Cerrenaceae</taxon>
        <taxon>Cerrena</taxon>
    </lineage>
</organism>
<feature type="domain" description="DNA mismatch repair proteins mutS family" evidence="7">
    <location>
        <begin position="706"/>
        <end position="802"/>
    </location>
</feature>
<dbReference type="InterPro" id="IPR045076">
    <property type="entry name" value="MutS"/>
</dbReference>
<dbReference type="GO" id="GO:0051026">
    <property type="term" value="P:chiasma assembly"/>
    <property type="evidence" value="ECO:0007669"/>
    <property type="project" value="TreeGrafter"/>
</dbReference>